<protein>
    <submittedName>
        <fullName evidence="2">Metallo-beta-lactamase</fullName>
    </submittedName>
</protein>
<dbReference type="KEGG" id="rci:RCIX2248"/>
<feature type="domain" description="Metallo-beta-lactamase" evidence="1">
    <location>
        <begin position="36"/>
        <end position="192"/>
    </location>
</feature>
<dbReference type="STRING" id="351160.RCIX2248"/>
<evidence type="ECO:0000313" key="2">
    <source>
        <dbReference type="EMBL" id="CAJ37364.1"/>
    </source>
</evidence>
<evidence type="ECO:0000259" key="1">
    <source>
        <dbReference type="SMART" id="SM00849"/>
    </source>
</evidence>
<dbReference type="OrthoDB" id="53037at2157"/>
<reference evidence="2 3" key="1">
    <citation type="journal article" date="2006" name="Science">
        <title>Genome of rice cluster I archaea -- the key methane producers in the rice rhizosphere.</title>
        <authorList>
            <person name="Erkel C."/>
            <person name="Kube M."/>
            <person name="Reinhardt R."/>
            <person name="Liesack W."/>
        </authorList>
    </citation>
    <scope>NUCLEOTIDE SEQUENCE [LARGE SCALE GENOMIC DNA]</scope>
    <source>
        <strain evidence="3">DSM 22066 / NBRC 105507 / MRE50</strain>
    </source>
</reference>
<keyword evidence="3" id="KW-1185">Reference proteome</keyword>
<gene>
    <name evidence="2" type="ORF">RCIX2248</name>
</gene>
<dbReference type="Pfam" id="PF12706">
    <property type="entry name" value="Lactamase_B_2"/>
    <property type="match status" value="1"/>
</dbReference>
<dbReference type="PANTHER" id="PTHR42663">
    <property type="entry name" value="HYDROLASE C777.06C-RELATED-RELATED"/>
    <property type="match status" value="1"/>
</dbReference>
<dbReference type="CDD" id="cd16279">
    <property type="entry name" value="metallo-hydrolase-like_MBL-fold"/>
    <property type="match status" value="1"/>
</dbReference>
<proteinExistence type="predicted"/>
<dbReference type="InterPro" id="IPR036866">
    <property type="entry name" value="RibonucZ/Hydroxyglut_hydro"/>
</dbReference>
<dbReference type="SUPFAM" id="SSF56281">
    <property type="entry name" value="Metallo-hydrolase/oxidoreductase"/>
    <property type="match status" value="1"/>
</dbReference>
<organism evidence="2 3">
    <name type="scientific">Methanocella arvoryzae (strain DSM 22066 / NBRC 105507 / MRE50)</name>
    <dbReference type="NCBI Taxonomy" id="351160"/>
    <lineage>
        <taxon>Archaea</taxon>
        <taxon>Methanobacteriati</taxon>
        <taxon>Methanobacteriota</taxon>
        <taxon>Stenosarchaea group</taxon>
        <taxon>Methanomicrobia</taxon>
        <taxon>Methanocellales</taxon>
        <taxon>Methanocellaceae</taxon>
        <taxon>Methanocella</taxon>
    </lineage>
</organism>
<dbReference type="PATRIC" id="fig|351160.9.peg.919"/>
<dbReference type="SMART" id="SM00849">
    <property type="entry name" value="Lactamase_B"/>
    <property type="match status" value="1"/>
</dbReference>
<dbReference type="Proteomes" id="UP000000663">
    <property type="component" value="Chromosome"/>
</dbReference>
<dbReference type="InterPro" id="IPR001279">
    <property type="entry name" value="Metallo-B-lactamas"/>
</dbReference>
<name>Q0W2M9_METAR</name>
<dbReference type="AlphaFoldDB" id="Q0W2M9"/>
<dbReference type="PANTHER" id="PTHR42663:SF12">
    <property type="entry name" value="ATP-BINDING PROTEIN PHNP"/>
    <property type="match status" value="1"/>
</dbReference>
<dbReference type="RefSeq" id="WP_012035217.1">
    <property type="nucleotide sequence ID" value="NC_009464.1"/>
</dbReference>
<evidence type="ECO:0000313" key="3">
    <source>
        <dbReference type="Proteomes" id="UP000000663"/>
    </source>
</evidence>
<dbReference type="Gene3D" id="3.60.15.10">
    <property type="entry name" value="Ribonuclease Z/Hydroxyacylglutathione hydrolase-like"/>
    <property type="match status" value="1"/>
</dbReference>
<dbReference type="eggNOG" id="arCOG00499">
    <property type="taxonomic scope" value="Archaea"/>
</dbReference>
<sequence>MRITLLGTGDAVGTPKIGCKCPACLDAKKGGKSRRYRPGILVTDGKLNVMIETGPDLRSQLLDNDIERIDAVVWSHQHRDHTGGFGDFWRVKSNMPVYGEKQVLDYVLGEFHFMSFDRHDCELYRPFMIGELEFTLFEVTHPPIRMATGMRIRHNGKTLVYTGDTNRQIPSESMAIMMDPDLLIADAIVPPHINIDKHMNAADAMNLAMETRAKTTLLTHIAHLFPPHEEAARTYPLGYDGMIIDL</sequence>
<accession>Q0W2M9</accession>
<dbReference type="GeneID" id="5145170"/>
<dbReference type="EMBL" id="AM114193">
    <property type="protein sequence ID" value="CAJ37364.1"/>
    <property type="molecule type" value="Genomic_DNA"/>
</dbReference>